<dbReference type="SUPFAM" id="SSF57424">
    <property type="entry name" value="LDL receptor-like module"/>
    <property type="match status" value="1"/>
</dbReference>
<feature type="disulfide bond" evidence="2">
    <location>
        <begin position="72"/>
        <end position="99"/>
    </location>
</feature>
<dbReference type="Pfam" id="PF00057">
    <property type="entry name" value="Ldl_recept_a"/>
    <property type="match status" value="1"/>
</dbReference>
<keyword evidence="5" id="KW-0812">Transmembrane</keyword>
<evidence type="ECO:0000313" key="7">
    <source>
        <dbReference type="EMBL" id="EEN49255.1"/>
    </source>
</evidence>
<dbReference type="SUPFAM" id="SSF49854">
    <property type="entry name" value="Spermadhesin, CUB domain"/>
    <property type="match status" value="1"/>
</dbReference>
<feature type="domain" description="CUB" evidence="6">
    <location>
        <begin position="72"/>
        <end position="188"/>
    </location>
</feature>
<dbReference type="PANTHER" id="PTHR24652">
    <property type="entry name" value="LOW-DENSITY LIPOPROTEIN RECEPTOR CLASS A DOMAIN-CONTAINING PROTEIN 2"/>
    <property type="match status" value="1"/>
</dbReference>
<dbReference type="SMART" id="SM00192">
    <property type="entry name" value="LDLa"/>
    <property type="match status" value="1"/>
</dbReference>
<feature type="transmembrane region" description="Helical" evidence="5">
    <location>
        <begin position="251"/>
        <end position="279"/>
    </location>
</feature>
<evidence type="ECO:0000256" key="3">
    <source>
        <dbReference type="PROSITE-ProRule" id="PRU00124"/>
    </source>
</evidence>
<accession>C3ZEU9</accession>
<evidence type="ECO:0000256" key="4">
    <source>
        <dbReference type="SAM" id="MobiDB-lite"/>
    </source>
</evidence>
<feature type="disulfide bond" evidence="3">
    <location>
        <begin position="194"/>
        <end position="206"/>
    </location>
</feature>
<protein>
    <recommendedName>
        <fullName evidence="6">CUB domain-containing protein</fullName>
    </recommendedName>
</protein>
<feature type="disulfide bond" evidence="3">
    <location>
        <begin position="201"/>
        <end position="219"/>
    </location>
</feature>
<dbReference type="InterPro" id="IPR036055">
    <property type="entry name" value="LDL_receptor-like_sf"/>
</dbReference>
<gene>
    <name evidence="7" type="ORF">BRAFLDRAFT_124864</name>
</gene>
<evidence type="ECO:0000256" key="1">
    <source>
        <dbReference type="ARBA" id="ARBA00023157"/>
    </source>
</evidence>
<feature type="region of interest" description="Disordered" evidence="4">
    <location>
        <begin position="328"/>
        <end position="396"/>
    </location>
</feature>
<dbReference type="Pfam" id="PF00431">
    <property type="entry name" value="CUB"/>
    <property type="match status" value="1"/>
</dbReference>
<dbReference type="eggNOG" id="KOG1215">
    <property type="taxonomic scope" value="Eukaryota"/>
</dbReference>
<dbReference type="Gene3D" id="2.60.120.290">
    <property type="entry name" value="Spermadhesin, CUB domain"/>
    <property type="match status" value="1"/>
</dbReference>
<evidence type="ECO:0000256" key="5">
    <source>
        <dbReference type="SAM" id="Phobius"/>
    </source>
</evidence>
<proteinExistence type="predicted"/>
<dbReference type="PROSITE" id="PS50068">
    <property type="entry name" value="LDLRA_2"/>
    <property type="match status" value="1"/>
</dbReference>
<evidence type="ECO:0000259" key="6">
    <source>
        <dbReference type="PROSITE" id="PS01180"/>
    </source>
</evidence>
<feature type="compositionally biased region" description="Low complexity" evidence="4">
    <location>
        <begin position="376"/>
        <end position="389"/>
    </location>
</feature>
<dbReference type="InterPro" id="IPR002172">
    <property type="entry name" value="LDrepeatLR_classA_rpt"/>
</dbReference>
<sequence length="396" mass="41664">MRYCNLSGEISRELRRDLAVVPGVRQENLRQGRSGAFSTMYCPGTNCLAALLVFTLLFERSCAFTVHLTDQCGKSINIKSHGGQVNSQAAATYPASTDCELTLQADSGKHIYLRLERLDIPDGSGQNCGDSLRIYDGPSATGSVLGSPICGSSASGEYESTGDAVTLKFTSDSDNQRGSGFLLVYAAFDSGSPCANAEFECGNGRCISQDLRCDLADHCGDNTDESSSTLHANCANVAAVDGVTAAQSRGLGVGVIAAIAITVILFVVLIVLAVCFFILHHQQSSSASQGIDSEKQEPALQTIAYTSNPATAKPARVDEDNLAITELSESSGSLQPPPAQQPRPEEPELYTEQAPAEEAAKPVYPDAVPGPPTYIPPRSLSPAASPARSITPVEQA</sequence>
<keyword evidence="5" id="KW-0472">Membrane</keyword>
<dbReference type="InterPro" id="IPR035914">
    <property type="entry name" value="Sperma_CUB_dom_sf"/>
</dbReference>
<dbReference type="CDD" id="cd00041">
    <property type="entry name" value="CUB"/>
    <property type="match status" value="1"/>
</dbReference>
<keyword evidence="1 3" id="KW-1015">Disulfide bond</keyword>
<dbReference type="CDD" id="cd00112">
    <property type="entry name" value="LDLa"/>
    <property type="match status" value="1"/>
</dbReference>
<dbReference type="InParanoid" id="C3ZEU9"/>
<dbReference type="PANTHER" id="PTHR24652:SF69">
    <property type="entry name" value="CUB DOMAIN-CONTAINING PROTEIN"/>
    <property type="match status" value="1"/>
</dbReference>
<dbReference type="AlphaFoldDB" id="C3ZEU9"/>
<dbReference type="SMART" id="SM00042">
    <property type="entry name" value="CUB"/>
    <property type="match status" value="1"/>
</dbReference>
<name>C3ZEU9_BRAFL</name>
<dbReference type="EMBL" id="GG666612">
    <property type="protein sequence ID" value="EEN49255.1"/>
    <property type="molecule type" value="Genomic_DNA"/>
</dbReference>
<organism>
    <name type="scientific">Branchiostoma floridae</name>
    <name type="common">Florida lancelet</name>
    <name type="synonym">Amphioxus</name>
    <dbReference type="NCBI Taxonomy" id="7739"/>
    <lineage>
        <taxon>Eukaryota</taxon>
        <taxon>Metazoa</taxon>
        <taxon>Chordata</taxon>
        <taxon>Cephalochordata</taxon>
        <taxon>Leptocardii</taxon>
        <taxon>Amphioxiformes</taxon>
        <taxon>Branchiostomatidae</taxon>
        <taxon>Branchiostoma</taxon>
    </lineage>
</organism>
<dbReference type="InterPro" id="IPR042333">
    <property type="entry name" value="LRAD2/Mig-13-like"/>
</dbReference>
<dbReference type="PROSITE" id="PS01180">
    <property type="entry name" value="CUB"/>
    <property type="match status" value="1"/>
</dbReference>
<reference evidence="7" key="1">
    <citation type="journal article" date="2008" name="Nature">
        <title>The amphioxus genome and the evolution of the chordate karyotype.</title>
        <authorList>
            <consortium name="US DOE Joint Genome Institute (JGI-PGF)"/>
            <person name="Putnam N.H."/>
            <person name="Butts T."/>
            <person name="Ferrier D.E.K."/>
            <person name="Furlong R.F."/>
            <person name="Hellsten U."/>
            <person name="Kawashima T."/>
            <person name="Robinson-Rechavi M."/>
            <person name="Shoguchi E."/>
            <person name="Terry A."/>
            <person name="Yu J.-K."/>
            <person name="Benito-Gutierrez E.L."/>
            <person name="Dubchak I."/>
            <person name="Garcia-Fernandez J."/>
            <person name="Gibson-Brown J.J."/>
            <person name="Grigoriev I.V."/>
            <person name="Horton A.C."/>
            <person name="de Jong P.J."/>
            <person name="Jurka J."/>
            <person name="Kapitonov V.V."/>
            <person name="Kohara Y."/>
            <person name="Kuroki Y."/>
            <person name="Lindquist E."/>
            <person name="Lucas S."/>
            <person name="Osoegawa K."/>
            <person name="Pennacchio L.A."/>
            <person name="Salamov A.A."/>
            <person name="Satou Y."/>
            <person name="Sauka-Spengler T."/>
            <person name="Schmutz J."/>
            <person name="Shin-I T."/>
            <person name="Toyoda A."/>
            <person name="Bronner-Fraser M."/>
            <person name="Fujiyama A."/>
            <person name="Holland L.Z."/>
            <person name="Holland P.W.H."/>
            <person name="Satoh N."/>
            <person name="Rokhsar D.S."/>
        </authorList>
    </citation>
    <scope>NUCLEOTIDE SEQUENCE [LARGE SCALE GENOMIC DNA]</scope>
    <source>
        <strain evidence="7">S238N-H82</strain>
        <tissue evidence="7">Testes</tissue>
    </source>
</reference>
<keyword evidence="5" id="KW-1133">Transmembrane helix</keyword>
<evidence type="ECO:0000256" key="2">
    <source>
        <dbReference type="PROSITE-ProRule" id="PRU00059"/>
    </source>
</evidence>
<comment type="caution">
    <text evidence="3">Lacks conserved residue(s) required for the propagation of feature annotation.</text>
</comment>
<dbReference type="Gene3D" id="4.10.400.10">
    <property type="entry name" value="Low-density Lipoprotein Receptor"/>
    <property type="match status" value="1"/>
</dbReference>
<dbReference type="InterPro" id="IPR000859">
    <property type="entry name" value="CUB_dom"/>
</dbReference>